<feature type="transmembrane region" description="Helical" evidence="8">
    <location>
        <begin position="366"/>
        <end position="387"/>
    </location>
</feature>
<feature type="transmembrane region" description="Helical" evidence="8">
    <location>
        <begin position="129"/>
        <end position="150"/>
    </location>
</feature>
<evidence type="ECO:0000256" key="2">
    <source>
        <dbReference type="ARBA" id="ARBA00022448"/>
    </source>
</evidence>
<feature type="transmembrane region" description="Helical" evidence="8">
    <location>
        <begin position="286"/>
        <end position="310"/>
    </location>
</feature>
<feature type="transmembrane region" description="Helical" evidence="8">
    <location>
        <begin position="21"/>
        <end position="44"/>
    </location>
</feature>
<feature type="transmembrane region" description="Helical" evidence="8">
    <location>
        <begin position="98"/>
        <end position="123"/>
    </location>
</feature>
<keyword evidence="5" id="KW-0029">Amino-acid transport</keyword>
<dbReference type="RefSeq" id="WP_201336255.1">
    <property type="nucleotide sequence ID" value="NZ_BOCI01000397.1"/>
</dbReference>
<dbReference type="Gene3D" id="1.20.1740.10">
    <property type="entry name" value="Amino acid/polyamine transporter I"/>
    <property type="match status" value="1"/>
</dbReference>
<gene>
    <name evidence="10" type="ORF">lacNasYZ03_13830</name>
</gene>
<evidence type="ECO:0000313" key="11">
    <source>
        <dbReference type="Proteomes" id="UP000616547"/>
    </source>
</evidence>
<feature type="transmembrane region" description="Helical" evidence="8">
    <location>
        <begin position="50"/>
        <end position="68"/>
    </location>
</feature>
<dbReference type="EMBL" id="BOCI01000397">
    <property type="protein sequence ID" value="GHW01696.1"/>
    <property type="molecule type" value="Genomic_DNA"/>
</dbReference>
<proteinExistence type="predicted"/>
<evidence type="ECO:0000256" key="6">
    <source>
        <dbReference type="ARBA" id="ARBA00022989"/>
    </source>
</evidence>
<feature type="transmembrane region" description="Helical" evidence="8">
    <location>
        <begin position="407"/>
        <end position="428"/>
    </location>
</feature>
<name>A0ABQ3W573_9LACO</name>
<feature type="transmembrane region" description="Helical" evidence="8">
    <location>
        <begin position="434"/>
        <end position="452"/>
    </location>
</feature>
<feature type="transmembrane region" description="Helical" evidence="8">
    <location>
        <begin position="162"/>
        <end position="184"/>
    </location>
</feature>
<dbReference type="PIRSF" id="PIRSF006060">
    <property type="entry name" value="AA_transporter"/>
    <property type="match status" value="1"/>
</dbReference>
<dbReference type="Proteomes" id="UP000616547">
    <property type="component" value="Unassembled WGS sequence"/>
</dbReference>
<dbReference type="PANTHER" id="PTHR43495">
    <property type="entry name" value="GABA PERMEASE"/>
    <property type="match status" value="1"/>
</dbReference>
<keyword evidence="6 8" id="KW-1133">Transmembrane helix</keyword>
<evidence type="ECO:0000256" key="3">
    <source>
        <dbReference type="ARBA" id="ARBA00022475"/>
    </source>
</evidence>
<reference evidence="11" key="1">
    <citation type="submission" date="2021-01" db="EMBL/GenBank/DDBJ databases">
        <title>Draft genome sequence of Nasalis larvatus strain YZ03.</title>
        <authorList>
            <person name="Suzuki-Hashido N."/>
            <person name="Tsuchida S."/>
            <person name="Hayakawa T."/>
        </authorList>
    </citation>
    <scope>NUCLEOTIDE SEQUENCE [LARGE SCALE GENOMIC DNA]</scope>
    <source>
        <strain evidence="11">YZ03</strain>
    </source>
</reference>
<feature type="transmembrane region" description="Helical" evidence="8">
    <location>
        <begin position="331"/>
        <end position="354"/>
    </location>
</feature>
<keyword evidence="2" id="KW-0813">Transport</keyword>
<evidence type="ECO:0000313" key="10">
    <source>
        <dbReference type="EMBL" id="GHW01696.1"/>
    </source>
</evidence>
<organism evidence="10 11">
    <name type="scientific">Lactobacillus nasalidis</name>
    <dbReference type="NCBI Taxonomy" id="2797258"/>
    <lineage>
        <taxon>Bacteria</taxon>
        <taxon>Bacillati</taxon>
        <taxon>Bacillota</taxon>
        <taxon>Bacilli</taxon>
        <taxon>Lactobacillales</taxon>
        <taxon>Lactobacillaceae</taxon>
        <taxon>Lactobacillus</taxon>
    </lineage>
</organism>
<evidence type="ECO:0000256" key="8">
    <source>
        <dbReference type="SAM" id="Phobius"/>
    </source>
</evidence>
<dbReference type="InterPro" id="IPR004840">
    <property type="entry name" value="Amino_acid_permease_CS"/>
</dbReference>
<keyword evidence="3" id="KW-1003">Cell membrane</keyword>
<keyword evidence="11" id="KW-1185">Reference proteome</keyword>
<feature type="transmembrane region" description="Helical" evidence="8">
    <location>
        <begin position="248"/>
        <end position="266"/>
    </location>
</feature>
<dbReference type="Pfam" id="PF00324">
    <property type="entry name" value="AA_permease"/>
    <property type="match status" value="1"/>
</dbReference>
<sequence length="467" mass="51026">MEDRSIENVDGTIRSLSNRHVQMIAIGGTIGTGLFLGAGTTISATGPSVIFIYAIMGLFFFFLLRALGEMFYFDSNSHTFVSFITRYLGDAAGRFAGWTYWIGILFACMAELTAVSTYVQYWLPGLPAWLIEVAVLGLLTLLNLTAARLFGETEFWFAMIKIIAIISLIVTGIIMVTANAKTPVGHASLANFTGNFSLLPKGKYAFFTAFPMVFFSFAGIEFVTITIGEAKNPKKVIKKAVNETLLRILLFYIATLAVIMCVIPWGKITSGSSPFVQVFKIAGFNAVASVFNFVVLTAAASSLNSGIFSAGRHFFQLAEEAPKDSFLKKRFAKISANGVPAAGIAVSVALILIAPIMSFSSTAAEVFNTVAGATSDMYILVYVLAMLAHRKYRASSDFMADGFKMPFYKLSSPLTIAFFLVIFFSLFFIKADVFGASLAASWTLLFGGWCWISEKHRNAKPRLSNYR</sequence>
<dbReference type="InterPro" id="IPR004841">
    <property type="entry name" value="AA-permease/SLC12A_dom"/>
</dbReference>
<comment type="subcellular location">
    <subcellularLocation>
        <location evidence="1">Cell membrane</location>
        <topology evidence="1">Multi-pass membrane protein</topology>
    </subcellularLocation>
</comment>
<evidence type="ECO:0000256" key="1">
    <source>
        <dbReference type="ARBA" id="ARBA00004651"/>
    </source>
</evidence>
<keyword evidence="7 8" id="KW-0472">Membrane</keyword>
<evidence type="ECO:0000259" key="9">
    <source>
        <dbReference type="Pfam" id="PF00324"/>
    </source>
</evidence>
<evidence type="ECO:0000256" key="4">
    <source>
        <dbReference type="ARBA" id="ARBA00022692"/>
    </source>
</evidence>
<comment type="caution">
    <text evidence="10">The sequence shown here is derived from an EMBL/GenBank/DDBJ whole genome shotgun (WGS) entry which is preliminary data.</text>
</comment>
<evidence type="ECO:0000256" key="7">
    <source>
        <dbReference type="ARBA" id="ARBA00023136"/>
    </source>
</evidence>
<feature type="domain" description="Amino acid permease/ SLC12A" evidence="9">
    <location>
        <begin position="20"/>
        <end position="431"/>
    </location>
</feature>
<dbReference type="PROSITE" id="PS00218">
    <property type="entry name" value="AMINO_ACID_PERMEASE_1"/>
    <property type="match status" value="1"/>
</dbReference>
<dbReference type="PANTHER" id="PTHR43495:SF2">
    <property type="entry name" value="D-SERINE_D-ALANINE_GLYCINE TRANSPORTER"/>
    <property type="match status" value="1"/>
</dbReference>
<evidence type="ECO:0000256" key="5">
    <source>
        <dbReference type="ARBA" id="ARBA00022970"/>
    </source>
</evidence>
<feature type="transmembrane region" description="Helical" evidence="8">
    <location>
        <begin position="204"/>
        <end position="227"/>
    </location>
</feature>
<keyword evidence="4 8" id="KW-0812">Transmembrane</keyword>
<protein>
    <submittedName>
        <fullName evidence="10">Amino acid permease</fullName>
    </submittedName>
</protein>
<accession>A0ABQ3W573</accession>